<evidence type="ECO:0000256" key="1">
    <source>
        <dbReference type="SAM" id="MobiDB-lite"/>
    </source>
</evidence>
<dbReference type="EMBL" id="CAJNNW010036240">
    <property type="protein sequence ID" value="CAE8732805.1"/>
    <property type="molecule type" value="Genomic_DNA"/>
</dbReference>
<dbReference type="Proteomes" id="UP000626109">
    <property type="component" value="Unassembled WGS sequence"/>
</dbReference>
<evidence type="ECO:0000313" key="2">
    <source>
        <dbReference type="EMBL" id="CAE8732805.1"/>
    </source>
</evidence>
<dbReference type="AlphaFoldDB" id="A0A813LLF3"/>
<reference evidence="2" key="1">
    <citation type="submission" date="2021-02" db="EMBL/GenBank/DDBJ databases">
        <authorList>
            <person name="Dougan E. K."/>
            <person name="Rhodes N."/>
            <person name="Thang M."/>
            <person name="Chan C."/>
        </authorList>
    </citation>
    <scope>NUCLEOTIDE SEQUENCE</scope>
</reference>
<name>A0A813LLF3_POLGL</name>
<accession>A0A813LLF3</accession>
<feature type="compositionally biased region" description="Low complexity" evidence="1">
    <location>
        <begin position="112"/>
        <end position="121"/>
    </location>
</feature>
<evidence type="ECO:0000313" key="3">
    <source>
        <dbReference type="Proteomes" id="UP000626109"/>
    </source>
</evidence>
<feature type="compositionally biased region" description="Polar residues" evidence="1">
    <location>
        <begin position="60"/>
        <end position="72"/>
    </location>
</feature>
<organism evidence="2 3">
    <name type="scientific">Polarella glacialis</name>
    <name type="common">Dinoflagellate</name>
    <dbReference type="NCBI Taxonomy" id="89957"/>
    <lineage>
        <taxon>Eukaryota</taxon>
        <taxon>Sar</taxon>
        <taxon>Alveolata</taxon>
        <taxon>Dinophyceae</taxon>
        <taxon>Suessiales</taxon>
        <taxon>Suessiaceae</taxon>
        <taxon>Polarella</taxon>
    </lineage>
</organism>
<feature type="compositionally biased region" description="Low complexity" evidence="1">
    <location>
        <begin position="91"/>
        <end position="105"/>
    </location>
</feature>
<feature type="compositionally biased region" description="Low complexity" evidence="1">
    <location>
        <begin position="13"/>
        <end position="29"/>
    </location>
</feature>
<comment type="caution">
    <text evidence="2">The sequence shown here is derived from an EMBL/GenBank/DDBJ whole genome shotgun (WGS) entry which is preliminary data.</text>
</comment>
<feature type="region of interest" description="Disordered" evidence="1">
    <location>
        <begin position="86"/>
        <end position="127"/>
    </location>
</feature>
<feature type="non-terminal residue" evidence="2">
    <location>
        <position position="127"/>
    </location>
</feature>
<feature type="region of interest" description="Disordered" evidence="1">
    <location>
        <begin position="13"/>
        <end position="72"/>
    </location>
</feature>
<sequence length="127" mass="12980">MRRLQVATAQLASLSASTSSRATLSGTRAPFAPAGSAPRDRDQAPALQGSVLPPRGTEQRGGTEQTHNNNNRLLAGTLSAALTALRRHQRPAAVGQAQRRAAASEAGGGGSSSSSSDARGQLLSPRQ</sequence>
<protein>
    <submittedName>
        <fullName evidence="2">Uncharacterized protein</fullName>
    </submittedName>
</protein>
<gene>
    <name evidence="2" type="ORF">PGLA2088_LOCUS46570</name>
</gene>
<proteinExistence type="predicted"/>